<feature type="transmembrane region" description="Helical" evidence="6">
    <location>
        <begin position="518"/>
        <end position="539"/>
    </location>
</feature>
<name>A0ABT3X141_9BACL</name>
<dbReference type="Proteomes" id="UP001208017">
    <property type="component" value="Unassembled WGS sequence"/>
</dbReference>
<dbReference type="NCBIfam" id="TIGR03062">
    <property type="entry name" value="pip_yhgE_Cterm"/>
    <property type="match status" value="1"/>
</dbReference>
<keyword evidence="9" id="KW-1185">Reference proteome</keyword>
<feature type="domain" description="ABC-2 type transporter transmembrane" evidence="7">
    <location>
        <begin position="486"/>
        <end position="692"/>
    </location>
</feature>
<evidence type="ECO:0000313" key="8">
    <source>
        <dbReference type="EMBL" id="MCX7570631.1"/>
    </source>
</evidence>
<dbReference type="NCBIfam" id="TIGR03061">
    <property type="entry name" value="pip_yhgE_Nterm"/>
    <property type="match status" value="1"/>
</dbReference>
<dbReference type="PANTHER" id="PTHR43077">
    <property type="entry name" value="TRANSPORT PERMEASE YVFS-RELATED"/>
    <property type="match status" value="1"/>
</dbReference>
<organism evidence="8 9">
    <name type="scientific">Tumebacillus lacus</name>
    <dbReference type="NCBI Taxonomy" id="2995335"/>
    <lineage>
        <taxon>Bacteria</taxon>
        <taxon>Bacillati</taxon>
        <taxon>Bacillota</taxon>
        <taxon>Bacilli</taxon>
        <taxon>Bacillales</taxon>
        <taxon>Alicyclobacillaceae</taxon>
        <taxon>Tumebacillus</taxon>
    </lineage>
</organism>
<gene>
    <name evidence="8" type="ORF">OS242_11710</name>
</gene>
<feature type="region of interest" description="Disordered" evidence="5">
    <location>
        <begin position="436"/>
        <end position="464"/>
    </location>
</feature>
<dbReference type="Pfam" id="PF12698">
    <property type="entry name" value="ABC2_membrane_3"/>
    <property type="match status" value="2"/>
</dbReference>
<evidence type="ECO:0000313" key="9">
    <source>
        <dbReference type="Proteomes" id="UP001208017"/>
    </source>
</evidence>
<dbReference type="SUPFAM" id="SSF101967">
    <property type="entry name" value="Adhesin YadA, collagen-binding domain"/>
    <property type="match status" value="2"/>
</dbReference>
<evidence type="ECO:0000256" key="4">
    <source>
        <dbReference type="ARBA" id="ARBA00023136"/>
    </source>
</evidence>
<dbReference type="Gene3D" id="3.40.1710.10">
    <property type="entry name" value="abc type-2 transporter like domain"/>
    <property type="match status" value="1"/>
</dbReference>
<evidence type="ECO:0000256" key="3">
    <source>
        <dbReference type="ARBA" id="ARBA00022989"/>
    </source>
</evidence>
<feature type="transmembrane region" description="Helical" evidence="6">
    <location>
        <begin position="593"/>
        <end position="614"/>
    </location>
</feature>
<comment type="subcellular location">
    <subcellularLocation>
        <location evidence="1">Membrane</location>
        <topology evidence="1">Multi-pass membrane protein</topology>
    </subcellularLocation>
</comment>
<dbReference type="InterPro" id="IPR011049">
    <property type="entry name" value="Serralysin-like_metalloprot_C"/>
</dbReference>
<keyword evidence="2 6" id="KW-0812">Transmembrane</keyword>
<dbReference type="InterPro" id="IPR051328">
    <property type="entry name" value="T7SS_ABC-Transporter"/>
</dbReference>
<dbReference type="EMBL" id="JAPMLT010000005">
    <property type="protein sequence ID" value="MCX7570631.1"/>
    <property type="molecule type" value="Genomic_DNA"/>
</dbReference>
<protein>
    <submittedName>
        <fullName evidence="8">YhgE/Pip domain-containing protein</fullName>
    </submittedName>
</protein>
<sequence length="714" mass="75214">MNVWWIIRTEFLRLLRSRIGRAALIVGMLIPLLYSGLYLYAFWDPYAQMNEFPVAIVNQDKGAVKDGNAVAYGKEFVEELLAKGDFLWLPISEQEAREGLEDNRYYLIVTIPATFSEDVISVEGEHPRRSQLTFTLNEGKNYIASTISQRLATSVREELGNTFSEEYFKGIFAVIGDAGEGISKAADGANDLADGSKIVADGVRDVNDAAQKLADGSGRIADASQKVATGSAELASGLGRINEGLGTAKTGADQLQSGAAGIASGNEKLAASLQESTAGVKQVRDGLQASAANTDNLKAGLAQMQGTLGTAGSPPQTQDPAQMSALAMLGVIGQKYPDAGRDPLFQGALQKIGGVSGAIGQTAGQVGQSKEGLTQATAALSRIAGGQDQMIAGARQLATGSQSLASGADRLQKGLTDLSAGGAQLTAGAGELATGSQSLADGSRSLSKGNRDLANGTPELLDGSRKVADGNRELADELTKATGEAVVGNSEEKAQIMADPVRVEEVAAHPVGTYGMGFASYFIPLSLWVGAMILYFILSMREYRWVLAPVSTTSYVLGKFFTLGIIGVCQAVISSSVLVHVLGLQVLHLPEFYLFNILFSLTAIAIIGLLIARFGSGAGRFIAIVLLILQLTSSAGTFPIELVPGLFQWLSPFVPMSYAVEGLRSIIATGDQLAVWRDITVLAGVLVTILALHVLTTRRTLRVKDLHAKDELAG</sequence>
<keyword evidence="3 6" id="KW-1133">Transmembrane helix</keyword>
<evidence type="ECO:0000256" key="5">
    <source>
        <dbReference type="SAM" id="MobiDB-lite"/>
    </source>
</evidence>
<dbReference type="InterPro" id="IPR017500">
    <property type="entry name" value="Phage_infect_YhgE_N"/>
</dbReference>
<dbReference type="InterPro" id="IPR013525">
    <property type="entry name" value="ABC2_TM"/>
</dbReference>
<feature type="transmembrane region" description="Helical" evidence="6">
    <location>
        <begin position="679"/>
        <end position="696"/>
    </location>
</feature>
<feature type="domain" description="ABC-2 type transporter transmembrane" evidence="7">
    <location>
        <begin position="24"/>
        <end position="160"/>
    </location>
</feature>
<proteinExistence type="predicted"/>
<dbReference type="Gene3D" id="1.10.287.950">
    <property type="entry name" value="Methyl-accepting chemotaxis protein"/>
    <property type="match status" value="1"/>
</dbReference>
<dbReference type="RefSeq" id="WP_267151879.1">
    <property type="nucleotide sequence ID" value="NZ_JAPMLT010000005.1"/>
</dbReference>
<feature type="compositionally biased region" description="Polar residues" evidence="5">
    <location>
        <begin position="436"/>
        <end position="448"/>
    </location>
</feature>
<keyword evidence="4 6" id="KW-0472">Membrane</keyword>
<feature type="transmembrane region" description="Helical" evidence="6">
    <location>
        <begin position="621"/>
        <end position="640"/>
    </location>
</feature>
<feature type="transmembrane region" description="Helical" evidence="6">
    <location>
        <begin position="560"/>
        <end position="587"/>
    </location>
</feature>
<feature type="transmembrane region" description="Helical" evidence="6">
    <location>
        <begin position="21"/>
        <end position="43"/>
    </location>
</feature>
<evidence type="ECO:0000256" key="2">
    <source>
        <dbReference type="ARBA" id="ARBA00022692"/>
    </source>
</evidence>
<comment type="caution">
    <text evidence="8">The sequence shown here is derived from an EMBL/GenBank/DDBJ whole genome shotgun (WGS) entry which is preliminary data.</text>
</comment>
<dbReference type="PANTHER" id="PTHR43077:SF5">
    <property type="entry name" value="PHAGE INFECTION PROTEIN"/>
    <property type="match status" value="1"/>
</dbReference>
<accession>A0ABT3X141</accession>
<evidence type="ECO:0000259" key="7">
    <source>
        <dbReference type="Pfam" id="PF12698"/>
    </source>
</evidence>
<evidence type="ECO:0000256" key="6">
    <source>
        <dbReference type="SAM" id="Phobius"/>
    </source>
</evidence>
<reference evidence="8 9" key="1">
    <citation type="submission" date="2022-11" db="EMBL/GenBank/DDBJ databases">
        <title>Study of microbial diversity in lake waters.</title>
        <authorList>
            <person name="Zhang J."/>
        </authorList>
    </citation>
    <scope>NUCLEOTIDE SEQUENCE [LARGE SCALE GENOMIC DNA]</scope>
    <source>
        <strain evidence="8 9">DT12</strain>
    </source>
</reference>
<dbReference type="InterPro" id="IPR017501">
    <property type="entry name" value="Phage_infect_YhgE_C"/>
</dbReference>
<evidence type="ECO:0000256" key="1">
    <source>
        <dbReference type="ARBA" id="ARBA00004141"/>
    </source>
</evidence>